<dbReference type="STRING" id="6669.E9H993"/>
<dbReference type="SUPFAM" id="SSF52768">
    <property type="entry name" value="Arginase/deacetylase"/>
    <property type="match status" value="1"/>
</dbReference>
<reference evidence="3 4" key="1">
    <citation type="journal article" date="2011" name="Science">
        <title>The ecoresponsive genome of Daphnia pulex.</title>
        <authorList>
            <person name="Colbourne J.K."/>
            <person name="Pfrender M.E."/>
            <person name="Gilbert D."/>
            <person name="Thomas W.K."/>
            <person name="Tucker A."/>
            <person name="Oakley T.H."/>
            <person name="Tokishita S."/>
            <person name="Aerts A."/>
            <person name="Arnold G.J."/>
            <person name="Basu M.K."/>
            <person name="Bauer D.J."/>
            <person name="Caceres C.E."/>
            <person name="Carmel L."/>
            <person name="Casola C."/>
            <person name="Choi J.H."/>
            <person name="Detter J.C."/>
            <person name="Dong Q."/>
            <person name="Dusheyko S."/>
            <person name="Eads B.D."/>
            <person name="Frohlich T."/>
            <person name="Geiler-Samerotte K.A."/>
            <person name="Gerlach D."/>
            <person name="Hatcher P."/>
            <person name="Jogdeo S."/>
            <person name="Krijgsveld J."/>
            <person name="Kriventseva E.V."/>
            <person name="Kultz D."/>
            <person name="Laforsch C."/>
            <person name="Lindquist E."/>
            <person name="Lopez J."/>
            <person name="Manak J.R."/>
            <person name="Muller J."/>
            <person name="Pangilinan J."/>
            <person name="Patwardhan R.P."/>
            <person name="Pitluck S."/>
            <person name="Pritham E.J."/>
            <person name="Rechtsteiner A."/>
            <person name="Rho M."/>
            <person name="Rogozin I.B."/>
            <person name="Sakarya O."/>
            <person name="Salamov A."/>
            <person name="Schaack S."/>
            <person name="Shapiro H."/>
            <person name="Shiga Y."/>
            <person name="Skalitzky C."/>
            <person name="Smith Z."/>
            <person name="Souvorov A."/>
            <person name="Sung W."/>
            <person name="Tang Z."/>
            <person name="Tsuchiya D."/>
            <person name="Tu H."/>
            <person name="Vos H."/>
            <person name="Wang M."/>
            <person name="Wolf Y.I."/>
            <person name="Yamagata H."/>
            <person name="Yamada T."/>
            <person name="Ye Y."/>
            <person name="Shaw J.R."/>
            <person name="Andrews J."/>
            <person name="Crease T.J."/>
            <person name="Tang H."/>
            <person name="Lucas S.M."/>
            <person name="Robertson H.M."/>
            <person name="Bork P."/>
            <person name="Koonin E.V."/>
            <person name="Zdobnov E.M."/>
            <person name="Grigoriev I.V."/>
            <person name="Lynch M."/>
            <person name="Boore J.L."/>
        </authorList>
    </citation>
    <scope>NUCLEOTIDE SEQUENCE [LARGE SCALE GENOMIC DNA]</scope>
</reference>
<dbReference type="InterPro" id="IPR023696">
    <property type="entry name" value="Ureohydrolase_dom_sf"/>
</dbReference>
<feature type="non-terminal residue" evidence="3">
    <location>
        <position position="1"/>
    </location>
</feature>
<dbReference type="AlphaFoldDB" id="E9H993"/>
<dbReference type="Pfam" id="PF00850">
    <property type="entry name" value="Hist_deacetyl"/>
    <property type="match status" value="1"/>
</dbReference>
<sequence>ECRSGVAIIQPPGHLAESDNASGFCHFNNVAEGSLIQSRPPKARTLIHIVDWDICLVKGIQKMFEEDPRVLYISSRRLDNFPFKPETSDCSMVSTGPGTGFTVNIACPCVNSIYLSL</sequence>
<dbReference type="GO" id="GO:0141221">
    <property type="term" value="F:histone deacetylase activity, hydrolytic mechanism"/>
    <property type="evidence" value="ECO:0007669"/>
    <property type="project" value="UniProtKB-EC"/>
</dbReference>
<comment type="catalytic activity">
    <reaction evidence="1">
        <text>N(6)-acetyl-L-lysyl-[histone] + H2O = L-lysyl-[histone] + acetate</text>
        <dbReference type="Rhea" id="RHEA:58196"/>
        <dbReference type="Rhea" id="RHEA-COMP:9845"/>
        <dbReference type="Rhea" id="RHEA-COMP:11338"/>
        <dbReference type="ChEBI" id="CHEBI:15377"/>
        <dbReference type="ChEBI" id="CHEBI:29969"/>
        <dbReference type="ChEBI" id="CHEBI:30089"/>
        <dbReference type="ChEBI" id="CHEBI:61930"/>
        <dbReference type="EC" id="3.5.1.98"/>
    </reaction>
</comment>
<evidence type="ECO:0000259" key="2">
    <source>
        <dbReference type="Pfam" id="PF00850"/>
    </source>
</evidence>
<gene>
    <name evidence="3" type="ORF">DAPPUDRAFT_59954</name>
</gene>
<dbReference type="EMBL" id="GL732608">
    <property type="protein sequence ID" value="EFX71580.1"/>
    <property type="molecule type" value="Genomic_DNA"/>
</dbReference>
<dbReference type="HOGENOM" id="CLU_2212586_0_0_1"/>
<organism evidence="3 4">
    <name type="scientific">Daphnia pulex</name>
    <name type="common">Water flea</name>
    <dbReference type="NCBI Taxonomy" id="6669"/>
    <lineage>
        <taxon>Eukaryota</taxon>
        <taxon>Metazoa</taxon>
        <taxon>Ecdysozoa</taxon>
        <taxon>Arthropoda</taxon>
        <taxon>Crustacea</taxon>
        <taxon>Branchiopoda</taxon>
        <taxon>Diplostraca</taxon>
        <taxon>Cladocera</taxon>
        <taxon>Anomopoda</taxon>
        <taxon>Daphniidae</taxon>
        <taxon>Daphnia</taxon>
    </lineage>
</organism>
<dbReference type="PANTHER" id="PTHR10625:SF38">
    <property type="entry name" value="HISTONE DEACETYLASE 6, ISOFORM G"/>
    <property type="match status" value="1"/>
</dbReference>
<dbReference type="InterPro" id="IPR023801">
    <property type="entry name" value="His_deacetylse_dom"/>
</dbReference>
<feature type="domain" description="Histone deacetylase" evidence="2">
    <location>
        <begin position="2"/>
        <end position="108"/>
    </location>
</feature>
<name>E9H993_DAPPU</name>
<dbReference type="InParanoid" id="E9H993"/>
<keyword evidence="4" id="KW-1185">Reference proteome</keyword>
<proteinExistence type="predicted"/>
<dbReference type="PANTHER" id="PTHR10625">
    <property type="entry name" value="HISTONE DEACETYLASE HDAC1-RELATED"/>
    <property type="match status" value="1"/>
</dbReference>
<dbReference type="eggNOG" id="KOG1343">
    <property type="taxonomic scope" value="Eukaryota"/>
</dbReference>
<dbReference type="InterPro" id="IPR037138">
    <property type="entry name" value="His_deacetylse_dom_sf"/>
</dbReference>
<protein>
    <recommendedName>
        <fullName evidence="2">Histone deacetylase domain-containing protein</fullName>
    </recommendedName>
</protein>
<accession>E9H993</accession>
<evidence type="ECO:0000256" key="1">
    <source>
        <dbReference type="ARBA" id="ARBA00048287"/>
    </source>
</evidence>
<evidence type="ECO:0000313" key="3">
    <source>
        <dbReference type="EMBL" id="EFX71580.1"/>
    </source>
</evidence>
<evidence type="ECO:0000313" key="4">
    <source>
        <dbReference type="Proteomes" id="UP000000305"/>
    </source>
</evidence>
<dbReference type="OrthoDB" id="424012at2759"/>
<dbReference type="Gene3D" id="3.40.800.20">
    <property type="entry name" value="Histone deacetylase domain"/>
    <property type="match status" value="1"/>
</dbReference>
<dbReference type="Proteomes" id="UP000000305">
    <property type="component" value="Unassembled WGS sequence"/>
</dbReference>
<dbReference type="KEGG" id="dpx:DAPPUDRAFT_59954"/>